<dbReference type="RefSeq" id="WP_145279580.1">
    <property type="nucleotide sequence ID" value="NZ_CP036428.1"/>
</dbReference>
<dbReference type="KEGG" id="tpla:ElP_73090"/>
<dbReference type="EMBL" id="CP036428">
    <property type="protein sequence ID" value="QDV39343.1"/>
    <property type="molecule type" value="Genomic_DNA"/>
</dbReference>
<evidence type="ECO:0000313" key="1">
    <source>
        <dbReference type="EMBL" id="QDV39343.1"/>
    </source>
</evidence>
<keyword evidence="1" id="KW-0614">Plasmid</keyword>
<dbReference type="AlphaFoldDB" id="A0A518HES0"/>
<sequence>MRLFDKSVRLYGRVRPAIELIRREVRLDRDDIRIIEGFGDMTHPDTSPGSLLGPAASLQPPWRWRLCKGCRGRGRVRRRADTPQPGSRYESCKQCSGRDFHARCIPRDLGTRSARVNPWAPAAGLRERLASERAACARAMGPGPEVAEPRH</sequence>
<gene>
    <name evidence="1" type="ORF">ElP_73090</name>
</gene>
<name>A0A518HES0_9BACT</name>
<reference evidence="1 2" key="1">
    <citation type="submission" date="2019-02" db="EMBL/GenBank/DDBJ databases">
        <title>Deep-cultivation of Planctomycetes and their phenomic and genomic characterization uncovers novel biology.</title>
        <authorList>
            <person name="Wiegand S."/>
            <person name="Jogler M."/>
            <person name="Boedeker C."/>
            <person name="Pinto D."/>
            <person name="Vollmers J."/>
            <person name="Rivas-Marin E."/>
            <person name="Kohn T."/>
            <person name="Peeters S.H."/>
            <person name="Heuer A."/>
            <person name="Rast P."/>
            <person name="Oberbeckmann S."/>
            <person name="Bunk B."/>
            <person name="Jeske O."/>
            <person name="Meyerdierks A."/>
            <person name="Storesund J.E."/>
            <person name="Kallscheuer N."/>
            <person name="Luecker S."/>
            <person name="Lage O.M."/>
            <person name="Pohl T."/>
            <person name="Merkel B.J."/>
            <person name="Hornburger P."/>
            <person name="Mueller R.-W."/>
            <person name="Bruemmer F."/>
            <person name="Labrenz M."/>
            <person name="Spormann A.M."/>
            <person name="Op den Camp H."/>
            <person name="Overmann J."/>
            <person name="Amann R."/>
            <person name="Jetten M.S.M."/>
            <person name="Mascher T."/>
            <person name="Medema M.H."/>
            <person name="Devos D.P."/>
            <person name="Kaster A.-K."/>
            <person name="Ovreas L."/>
            <person name="Rohde M."/>
            <person name="Galperin M.Y."/>
            <person name="Jogler C."/>
        </authorList>
    </citation>
    <scope>NUCLEOTIDE SEQUENCE [LARGE SCALE GENOMIC DNA]</scope>
    <source>
        <strain evidence="1 2">ElP</strain>
        <plasmid evidence="2">pelp_2</plasmid>
    </source>
</reference>
<keyword evidence="2" id="KW-1185">Reference proteome</keyword>
<proteinExistence type="predicted"/>
<protein>
    <submittedName>
        <fullName evidence="1">Uncharacterized protein</fullName>
    </submittedName>
</protein>
<evidence type="ECO:0000313" key="2">
    <source>
        <dbReference type="Proteomes" id="UP000317835"/>
    </source>
</evidence>
<geneLocation type="plasmid" evidence="2">
    <name>pelp_2</name>
</geneLocation>
<accession>A0A518HES0</accession>
<organism evidence="1 2">
    <name type="scientific">Tautonia plasticadhaerens</name>
    <dbReference type="NCBI Taxonomy" id="2527974"/>
    <lineage>
        <taxon>Bacteria</taxon>
        <taxon>Pseudomonadati</taxon>
        <taxon>Planctomycetota</taxon>
        <taxon>Planctomycetia</taxon>
        <taxon>Isosphaerales</taxon>
        <taxon>Isosphaeraceae</taxon>
        <taxon>Tautonia</taxon>
    </lineage>
</organism>
<dbReference type="Proteomes" id="UP000317835">
    <property type="component" value="Plasmid pElP_2"/>
</dbReference>